<dbReference type="CDD" id="cd17535">
    <property type="entry name" value="REC_NarL-like"/>
    <property type="match status" value="1"/>
</dbReference>
<dbReference type="GO" id="GO:0003677">
    <property type="term" value="F:DNA binding"/>
    <property type="evidence" value="ECO:0007669"/>
    <property type="project" value="UniProtKB-KW"/>
</dbReference>
<evidence type="ECO:0000256" key="5">
    <source>
        <dbReference type="PROSITE-ProRule" id="PRU00169"/>
    </source>
</evidence>
<dbReference type="SUPFAM" id="SSF52172">
    <property type="entry name" value="CheY-like"/>
    <property type="match status" value="1"/>
</dbReference>
<dbReference type="CDD" id="cd06170">
    <property type="entry name" value="LuxR_C_like"/>
    <property type="match status" value="1"/>
</dbReference>
<dbReference type="Gene3D" id="3.40.50.2300">
    <property type="match status" value="1"/>
</dbReference>
<dbReference type="SMART" id="SM00448">
    <property type="entry name" value="REC"/>
    <property type="match status" value="1"/>
</dbReference>
<dbReference type="Pfam" id="PF00072">
    <property type="entry name" value="Response_reg"/>
    <property type="match status" value="1"/>
</dbReference>
<accession>A0ABR9MEN8</accession>
<evidence type="ECO:0000259" key="7">
    <source>
        <dbReference type="PROSITE" id="PS50110"/>
    </source>
</evidence>
<dbReference type="PANTHER" id="PTHR43214">
    <property type="entry name" value="TWO-COMPONENT RESPONSE REGULATOR"/>
    <property type="match status" value="1"/>
</dbReference>
<dbReference type="InterPro" id="IPR058245">
    <property type="entry name" value="NreC/VraR/RcsB-like_REC"/>
</dbReference>
<dbReference type="PANTHER" id="PTHR43214:SF24">
    <property type="entry name" value="TRANSCRIPTIONAL REGULATORY PROTEIN NARL-RELATED"/>
    <property type="match status" value="1"/>
</dbReference>
<gene>
    <name evidence="8" type="ORF">H4W80_009639</name>
</gene>
<evidence type="ECO:0000313" key="9">
    <source>
        <dbReference type="Proteomes" id="UP000633509"/>
    </source>
</evidence>
<dbReference type="PROSITE" id="PS50110">
    <property type="entry name" value="RESPONSE_REGULATORY"/>
    <property type="match status" value="1"/>
</dbReference>
<protein>
    <submittedName>
        <fullName evidence="8">DNA-binding NarL/FixJ family response regulator</fullName>
    </submittedName>
</protein>
<feature type="modified residue" description="4-aspartylphosphate" evidence="5">
    <location>
        <position position="60"/>
    </location>
</feature>
<keyword evidence="2" id="KW-0805">Transcription regulation</keyword>
<proteinExistence type="predicted"/>
<evidence type="ECO:0000256" key="1">
    <source>
        <dbReference type="ARBA" id="ARBA00022553"/>
    </source>
</evidence>
<dbReference type="InterPro" id="IPR016032">
    <property type="entry name" value="Sig_transdc_resp-reg_C-effctor"/>
</dbReference>
<evidence type="ECO:0000256" key="4">
    <source>
        <dbReference type="ARBA" id="ARBA00023163"/>
    </source>
</evidence>
<keyword evidence="9" id="KW-1185">Reference proteome</keyword>
<evidence type="ECO:0000256" key="3">
    <source>
        <dbReference type="ARBA" id="ARBA00023125"/>
    </source>
</evidence>
<dbReference type="EMBL" id="JADBEK010000001">
    <property type="protein sequence ID" value="MBE1591381.1"/>
    <property type="molecule type" value="Genomic_DNA"/>
</dbReference>
<evidence type="ECO:0000256" key="2">
    <source>
        <dbReference type="ARBA" id="ARBA00023015"/>
    </source>
</evidence>
<dbReference type="InterPro" id="IPR000792">
    <property type="entry name" value="Tscrpt_reg_LuxR_C"/>
</dbReference>
<name>A0ABR9MEN8_9ACTN</name>
<feature type="domain" description="Response regulatory" evidence="7">
    <location>
        <begin position="9"/>
        <end position="125"/>
    </location>
</feature>
<dbReference type="Pfam" id="PF00196">
    <property type="entry name" value="GerE"/>
    <property type="match status" value="1"/>
</dbReference>
<dbReference type="SMART" id="SM00421">
    <property type="entry name" value="HTH_LUXR"/>
    <property type="match status" value="1"/>
</dbReference>
<dbReference type="InterPro" id="IPR039420">
    <property type="entry name" value="WalR-like"/>
</dbReference>
<keyword evidence="4" id="KW-0804">Transcription</keyword>
<dbReference type="RefSeq" id="WP_192791092.1">
    <property type="nucleotide sequence ID" value="NZ_JADBEK010000001.1"/>
</dbReference>
<dbReference type="SUPFAM" id="SSF46894">
    <property type="entry name" value="C-terminal effector domain of the bipartite response regulators"/>
    <property type="match status" value="1"/>
</dbReference>
<keyword evidence="1 5" id="KW-0597">Phosphoprotein</keyword>
<organism evidence="8 9">
    <name type="scientific">Nonomuraea angiospora</name>
    <dbReference type="NCBI Taxonomy" id="46172"/>
    <lineage>
        <taxon>Bacteria</taxon>
        <taxon>Bacillati</taxon>
        <taxon>Actinomycetota</taxon>
        <taxon>Actinomycetes</taxon>
        <taxon>Streptosporangiales</taxon>
        <taxon>Streptosporangiaceae</taxon>
        <taxon>Nonomuraea</taxon>
    </lineage>
</organism>
<evidence type="ECO:0000259" key="6">
    <source>
        <dbReference type="PROSITE" id="PS50043"/>
    </source>
</evidence>
<evidence type="ECO:0000313" key="8">
    <source>
        <dbReference type="EMBL" id="MBE1591381.1"/>
    </source>
</evidence>
<comment type="caution">
    <text evidence="8">The sequence shown here is derived from an EMBL/GenBank/DDBJ whole genome shotgun (WGS) entry which is preliminary data.</text>
</comment>
<dbReference type="PRINTS" id="PR00038">
    <property type="entry name" value="HTHLUXR"/>
</dbReference>
<keyword evidence="3 8" id="KW-0238">DNA-binding</keyword>
<dbReference type="PROSITE" id="PS50043">
    <property type="entry name" value="HTH_LUXR_2"/>
    <property type="match status" value="1"/>
</dbReference>
<feature type="domain" description="HTH luxR-type" evidence="6">
    <location>
        <begin position="169"/>
        <end position="234"/>
    </location>
</feature>
<dbReference type="Proteomes" id="UP000633509">
    <property type="component" value="Unassembled WGS sequence"/>
</dbReference>
<dbReference type="InterPro" id="IPR001789">
    <property type="entry name" value="Sig_transdc_resp-reg_receiver"/>
</dbReference>
<dbReference type="InterPro" id="IPR011006">
    <property type="entry name" value="CheY-like_superfamily"/>
</dbReference>
<dbReference type="PROSITE" id="PS00622">
    <property type="entry name" value="HTH_LUXR_1"/>
    <property type="match status" value="1"/>
</dbReference>
<sequence length="239" mass="25791">MTEGARMTRVIVVDDQAVVREGLVLLLGLLPDIEVVGSAGDGEAALRLVEERRPDVVLMDLRMPRMDGVEASGRIRAEFPDTQVVVLTTYSDDESVFAALRAGARGFLTKDADADDISKAIATVKRGDAQLDPTVQRRLLDTMSAPMRQTTATTGNTPPPPEIVRDGLPDRLPDGLTPREGEVLALIADGLSNTEIAARLYISEATVKTHINNLFAKAGLRDRAQAVSYAFRHGVAHPQ</sequence>
<reference evidence="8 9" key="1">
    <citation type="submission" date="2020-10" db="EMBL/GenBank/DDBJ databases">
        <title>Sequencing the genomes of 1000 actinobacteria strains.</title>
        <authorList>
            <person name="Klenk H.-P."/>
        </authorList>
    </citation>
    <scope>NUCLEOTIDE SEQUENCE [LARGE SCALE GENOMIC DNA]</scope>
    <source>
        <strain evidence="8 9">DSM 43173</strain>
    </source>
</reference>